<gene>
    <name evidence="3" type="ORF">H0S81_02235</name>
</gene>
<organism evidence="3 4">
    <name type="scientific">Desulfotignum balticum</name>
    <dbReference type="NCBI Taxonomy" id="115781"/>
    <lineage>
        <taxon>Bacteria</taxon>
        <taxon>Pseudomonadati</taxon>
        <taxon>Thermodesulfobacteriota</taxon>
        <taxon>Desulfobacteria</taxon>
        <taxon>Desulfobacterales</taxon>
        <taxon>Desulfobacteraceae</taxon>
        <taxon>Desulfotignum</taxon>
    </lineage>
</organism>
<comment type="caution">
    <text evidence="3">The sequence shown here is derived from an EMBL/GenBank/DDBJ whole genome shotgun (WGS) entry which is preliminary data.</text>
</comment>
<dbReference type="GO" id="GO:0016805">
    <property type="term" value="F:dipeptidase activity"/>
    <property type="evidence" value="ECO:0007669"/>
    <property type="project" value="UniProtKB-KW"/>
</dbReference>
<keyword evidence="1" id="KW-0645">Protease</keyword>
<dbReference type="Pfam" id="PF03577">
    <property type="entry name" value="Peptidase_C69"/>
    <property type="match status" value="2"/>
</dbReference>
<dbReference type="EC" id="3.4.-.-" evidence="1"/>
<dbReference type="AlphaFoldDB" id="A0A931CWJ7"/>
<proteinExistence type="inferred from homology"/>
<keyword evidence="2" id="KW-0732">Signal</keyword>
<dbReference type="Gene3D" id="3.60.60.10">
    <property type="entry name" value="Penicillin V Acylase, Chain A"/>
    <property type="match status" value="1"/>
</dbReference>
<comment type="catalytic activity">
    <reaction evidence="1">
        <text>an L-aminoacyl-L-amino acid + H2O = 2 an L-alpha-amino acid</text>
        <dbReference type="Rhea" id="RHEA:48940"/>
        <dbReference type="ChEBI" id="CHEBI:15377"/>
        <dbReference type="ChEBI" id="CHEBI:59869"/>
        <dbReference type="ChEBI" id="CHEBI:77460"/>
    </reaction>
</comment>
<evidence type="ECO:0000313" key="3">
    <source>
        <dbReference type="EMBL" id="MBG0778731.1"/>
    </source>
</evidence>
<dbReference type="PANTHER" id="PTHR12994:SF17">
    <property type="entry name" value="LD30995P"/>
    <property type="match status" value="1"/>
</dbReference>
<feature type="chain" id="PRO_5037463128" description="Dipeptidase" evidence="2">
    <location>
        <begin position="20"/>
        <end position="207"/>
    </location>
</feature>
<sequence>MIFLTTIVMMLGVSSPAYNCTTTITGRDASADGSVMVSHTDDGMGDARVVYVPAMDHPEGSLRPVFYDNAAMGYLPQWGGSQTHRLVTDTRGPGYRVNNETPSVPLGYIPQVAHTYAYIDANYGIMNEHQVSIGECTDKAKVHPMPEPGKRIFYSSELSRVALERSRTAREAVKLMGELIDTYGYYGTGETLLVADPQEGWVFEMAG</sequence>
<evidence type="ECO:0000256" key="1">
    <source>
        <dbReference type="RuleBase" id="RU364089"/>
    </source>
</evidence>
<evidence type="ECO:0000313" key="4">
    <source>
        <dbReference type="Proteomes" id="UP000706172"/>
    </source>
</evidence>
<dbReference type="InterPro" id="IPR005322">
    <property type="entry name" value="Peptidase_C69"/>
</dbReference>
<dbReference type="Proteomes" id="UP000706172">
    <property type="component" value="Unassembled WGS sequence"/>
</dbReference>
<name>A0A931CWJ7_9BACT</name>
<keyword evidence="1" id="KW-0224">Dipeptidase</keyword>
<dbReference type="GO" id="GO:0070004">
    <property type="term" value="F:cysteine-type exopeptidase activity"/>
    <property type="evidence" value="ECO:0007669"/>
    <property type="project" value="InterPro"/>
</dbReference>
<comment type="similarity">
    <text evidence="1">Belongs to the peptidase C69 family.</text>
</comment>
<reference evidence="3" key="1">
    <citation type="submission" date="2020-07" db="EMBL/GenBank/DDBJ databases">
        <title>Severe corrosion of carbon steel in oil field produced water can be linked to methanogenic archaea containing a special type of NiFe hydrogenase.</title>
        <authorList>
            <person name="Lahme S."/>
            <person name="Mand J."/>
            <person name="Longwell J."/>
            <person name="Smith R."/>
            <person name="Enning D."/>
        </authorList>
    </citation>
    <scope>NUCLEOTIDE SEQUENCE</scope>
    <source>
        <strain evidence="3">MIC098Bin6</strain>
    </source>
</reference>
<dbReference type="GO" id="GO:0006508">
    <property type="term" value="P:proteolysis"/>
    <property type="evidence" value="ECO:0007669"/>
    <property type="project" value="UniProtKB-KW"/>
</dbReference>
<protein>
    <recommendedName>
        <fullName evidence="1">Dipeptidase</fullName>
        <ecNumber evidence="1">3.4.-.-</ecNumber>
    </recommendedName>
</protein>
<evidence type="ECO:0000256" key="2">
    <source>
        <dbReference type="SAM" id="SignalP"/>
    </source>
</evidence>
<feature type="non-terminal residue" evidence="3">
    <location>
        <position position="207"/>
    </location>
</feature>
<dbReference type="EMBL" id="JACCQK010000091">
    <property type="protein sequence ID" value="MBG0778731.1"/>
    <property type="molecule type" value="Genomic_DNA"/>
</dbReference>
<accession>A0A931CWJ7</accession>
<feature type="signal peptide" evidence="2">
    <location>
        <begin position="1"/>
        <end position="19"/>
    </location>
</feature>
<dbReference type="PANTHER" id="PTHR12994">
    <property type="entry name" value="SECERNIN"/>
    <property type="match status" value="1"/>
</dbReference>
<keyword evidence="1" id="KW-0378">Hydrolase</keyword>